<comment type="function">
    <text evidence="15">Required for vesicular transport from the ER to the Golgi complex. Functions as a SNARE involved in the docking process of ER-derived vesicles with the cis-Golgi membrane.</text>
</comment>
<accession>A0A7D9EAZ1</accession>
<evidence type="ECO:0000256" key="10">
    <source>
        <dbReference type="ARBA" id="ARBA00023054"/>
    </source>
</evidence>
<keyword evidence="7" id="KW-0653">Protein transport</keyword>
<evidence type="ECO:0000313" key="21">
    <source>
        <dbReference type="Proteomes" id="UP001152795"/>
    </source>
</evidence>
<evidence type="ECO:0000256" key="11">
    <source>
        <dbReference type="ARBA" id="ARBA00023136"/>
    </source>
</evidence>
<dbReference type="GO" id="GO:0015031">
    <property type="term" value="P:protein transport"/>
    <property type="evidence" value="ECO:0007669"/>
    <property type="project" value="UniProtKB-KW"/>
</dbReference>
<comment type="similarity">
    <text evidence="13">Belongs to the BET1 family.</text>
</comment>
<evidence type="ECO:0000256" key="8">
    <source>
        <dbReference type="ARBA" id="ARBA00022989"/>
    </source>
</evidence>
<dbReference type="SMART" id="SM00397">
    <property type="entry name" value="t_SNARE"/>
    <property type="match status" value="1"/>
</dbReference>
<dbReference type="InterPro" id="IPR039899">
    <property type="entry name" value="BET1_SNARE"/>
</dbReference>
<evidence type="ECO:0000256" key="6">
    <source>
        <dbReference type="ARBA" id="ARBA00022892"/>
    </source>
</evidence>
<evidence type="ECO:0000313" key="20">
    <source>
        <dbReference type="EMBL" id="CAB4004823.1"/>
    </source>
</evidence>
<keyword evidence="3" id="KW-0597">Phosphoprotein</keyword>
<dbReference type="GO" id="GO:0016192">
    <property type="term" value="P:vesicle-mediated transport"/>
    <property type="evidence" value="ECO:0007669"/>
    <property type="project" value="UniProtKB-KW"/>
</dbReference>
<feature type="domain" description="T-SNARE coiled-coil homology" evidence="19">
    <location>
        <begin position="20"/>
        <end position="82"/>
    </location>
</feature>
<gene>
    <name evidence="20" type="ORF">PACLA_8A033039</name>
</gene>
<protein>
    <recommendedName>
        <fullName evidence="17">BET1 homolog</fullName>
    </recommendedName>
    <alternativeName>
        <fullName evidence="18">Golgi vesicular membrane-trafficking protein p18</fullName>
    </alternativeName>
</protein>
<comment type="subunit">
    <text evidence="16">Interacts with SNARE complex members GOSR2, SEC22B and STX5. Interacts with LMAN1/ERGIC53. Interacts with STX17.</text>
</comment>
<evidence type="ECO:0000256" key="15">
    <source>
        <dbReference type="ARBA" id="ARBA00054011"/>
    </source>
</evidence>
<keyword evidence="21" id="KW-1185">Reference proteome</keyword>
<keyword evidence="5" id="KW-0256">Endoplasmic reticulum</keyword>
<dbReference type="GO" id="GO:0005794">
    <property type="term" value="C:Golgi apparatus"/>
    <property type="evidence" value="ECO:0007669"/>
    <property type="project" value="UniProtKB-SubCell"/>
</dbReference>
<keyword evidence="11" id="KW-0472">Membrane</keyword>
<organism evidence="20 21">
    <name type="scientific">Paramuricea clavata</name>
    <name type="common">Red gorgonian</name>
    <name type="synonym">Violescent sea-whip</name>
    <dbReference type="NCBI Taxonomy" id="317549"/>
    <lineage>
        <taxon>Eukaryota</taxon>
        <taxon>Metazoa</taxon>
        <taxon>Cnidaria</taxon>
        <taxon>Anthozoa</taxon>
        <taxon>Octocorallia</taxon>
        <taxon>Malacalcyonacea</taxon>
        <taxon>Plexauridae</taxon>
        <taxon>Paramuricea</taxon>
    </lineage>
</organism>
<evidence type="ECO:0000256" key="3">
    <source>
        <dbReference type="ARBA" id="ARBA00022553"/>
    </source>
</evidence>
<keyword evidence="6" id="KW-0931">ER-Golgi transport</keyword>
<evidence type="ECO:0000256" key="12">
    <source>
        <dbReference type="ARBA" id="ARBA00024188"/>
    </source>
</evidence>
<evidence type="ECO:0000256" key="2">
    <source>
        <dbReference type="ARBA" id="ARBA00022448"/>
    </source>
</evidence>
<evidence type="ECO:0000256" key="14">
    <source>
        <dbReference type="ARBA" id="ARBA00046280"/>
    </source>
</evidence>
<keyword evidence="9" id="KW-0333">Golgi apparatus</keyword>
<dbReference type="EMBL" id="CACRXK020005010">
    <property type="protein sequence ID" value="CAB4004823.1"/>
    <property type="molecule type" value="Genomic_DNA"/>
</dbReference>
<comment type="subcellular location">
    <subcellularLocation>
        <location evidence="14">Endomembrane system</location>
        <topology evidence="14">Single-pass type IV membrane protein</topology>
    </subcellularLocation>
    <subcellularLocation>
        <location evidence="1">Endoplasmic reticulum membrane</location>
        <topology evidence="1">Single-pass membrane protein</topology>
    </subcellularLocation>
    <subcellularLocation>
        <location evidence="12">Golgi apparatus</location>
        <location evidence="12">cis-Golgi network membrane</location>
    </subcellularLocation>
</comment>
<evidence type="ECO:0000256" key="18">
    <source>
        <dbReference type="ARBA" id="ARBA00077825"/>
    </source>
</evidence>
<dbReference type="CDD" id="cd15853">
    <property type="entry name" value="SNARE_Bet1"/>
    <property type="match status" value="1"/>
</dbReference>
<dbReference type="Proteomes" id="UP001152795">
    <property type="component" value="Unassembled WGS sequence"/>
</dbReference>
<dbReference type="FunFam" id="1.20.5.110:FF:000026">
    <property type="entry name" value="BET1 homolog"/>
    <property type="match status" value="1"/>
</dbReference>
<evidence type="ECO:0000256" key="7">
    <source>
        <dbReference type="ARBA" id="ARBA00022927"/>
    </source>
</evidence>
<evidence type="ECO:0000256" key="16">
    <source>
        <dbReference type="ARBA" id="ARBA00063965"/>
    </source>
</evidence>
<dbReference type="SUPFAM" id="SSF58038">
    <property type="entry name" value="SNARE fusion complex"/>
    <property type="match status" value="1"/>
</dbReference>
<keyword evidence="2" id="KW-0813">Transport</keyword>
<evidence type="ECO:0000259" key="19">
    <source>
        <dbReference type="PROSITE" id="PS50192"/>
    </source>
</evidence>
<sequence length="110" mass="12544">MRRAAGAGQDTGYGAPQQKHMLEEENDRMVDDLSNKVQALKSLTIDIGNEVRTQNKMLKGMDDDFDKSGTFLSATMGRLTALTKKGHHWVMCYLLLFCLFVFFAVYYLKR</sequence>
<evidence type="ECO:0000256" key="17">
    <source>
        <dbReference type="ARBA" id="ARBA00071590"/>
    </source>
</evidence>
<dbReference type="InterPro" id="IPR000727">
    <property type="entry name" value="T_SNARE_dom"/>
</dbReference>
<dbReference type="AlphaFoldDB" id="A0A7D9EAZ1"/>
<evidence type="ECO:0000256" key="9">
    <source>
        <dbReference type="ARBA" id="ARBA00023034"/>
    </source>
</evidence>
<comment type="caution">
    <text evidence="20">The sequence shown here is derived from an EMBL/GenBank/DDBJ whole genome shotgun (WGS) entry which is preliminary data.</text>
</comment>
<dbReference type="Gene3D" id="1.20.5.110">
    <property type="match status" value="1"/>
</dbReference>
<reference evidence="20" key="1">
    <citation type="submission" date="2020-04" db="EMBL/GenBank/DDBJ databases">
        <authorList>
            <person name="Alioto T."/>
            <person name="Alioto T."/>
            <person name="Gomez Garrido J."/>
        </authorList>
    </citation>
    <scope>NUCLEOTIDE SEQUENCE</scope>
    <source>
        <strain evidence="20">A484AB</strain>
    </source>
</reference>
<dbReference type="PANTHER" id="PTHR12791">
    <property type="entry name" value="GOLGI SNARE BET1-RELATED"/>
    <property type="match status" value="1"/>
</dbReference>
<evidence type="ECO:0000256" key="1">
    <source>
        <dbReference type="ARBA" id="ARBA00004389"/>
    </source>
</evidence>
<keyword evidence="8" id="KW-1133">Transmembrane helix</keyword>
<keyword evidence="4" id="KW-0812">Transmembrane</keyword>
<keyword evidence="10" id="KW-0175">Coiled coil</keyword>
<evidence type="ECO:0000256" key="4">
    <source>
        <dbReference type="ARBA" id="ARBA00022692"/>
    </source>
</evidence>
<evidence type="ECO:0000256" key="5">
    <source>
        <dbReference type="ARBA" id="ARBA00022824"/>
    </source>
</evidence>
<name>A0A7D9EAZ1_PARCT</name>
<dbReference type="PROSITE" id="PS50192">
    <property type="entry name" value="T_SNARE"/>
    <property type="match status" value="1"/>
</dbReference>
<proteinExistence type="inferred from homology"/>
<evidence type="ECO:0000256" key="13">
    <source>
        <dbReference type="ARBA" id="ARBA00037962"/>
    </source>
</evidence>
<dbReference type="GO" id="GO:0005789">
    <property type="term" value="C:endoplasmic reticulum membrane"/>
    <property type="evidence" value="ECO:0007669"/>
    <property type="project" value="UniProtKB-SubCell"/>
</dbReference>
<dbReference type="OrthoDB" id="261831at2759"/>